<dbReference type="EMBL" id="AP017644">
    <property type="protein sequence ID" value="BAV61893.1"/>
    <property type="molecule type" value="Genomic_DNA"/>
</dbReference>
<dbReference type="SMR" id="A0A1E1EUG9"/>
<dbReference type="Gene3D" id="3.40.50.1000">
    <property type="entry name" value="HAD superfamily/HAD-like"/>
    <property type="match status" value="1"/>
</dbReference>
<dbReference type="PANTHER" id="PTHR16504:SF4">
    <property type="entry name" value="5'(3')-DEOXYRIBONUCLEOTIDASE"/>
    <property type="match status" value="1"/>
</dbReference>
<evidence type="ECO:0000313" key="4">
    <source>
        <dbReference type="Proteomes" id="UP000241484"/>
    </source>
</evidence>
<sequence length="183" mass="21353">MKLSFDSIVTKEPIRLAIIMENVIFDTRDEYGELHSESTMRKKYHEDLKPIPGAIEAFKNLNSITDLRNRKIFDVNIISTLSLTNQKSYINKIANVQKWFGDEALKKLIFCQDKSSIRTDILIDNSFKPQNFPDTNKFTLNTPYLQIRYGTDETNFYQIKSWTDNDYLDVIKKICIDLGLLVI</sequence>
<protein>
    <submittedName>
        <fullName evidence="1">Putative 5'(3')-deoxyribonucleotidase</fullName>
    </submittedName>
</protein>
<organism evidence="1 4">
    <name type="scientific">Acanthamoeba castellanii mimivirus</name>
    <dbReference type="NCBI Taxonomy" id="1899318"/>
    <lineage>
        <taxon>Viruses</taxon>
        <taxon>Varidnaviria</taxon>
        <taxon>Bamfordvirae</taxon>
        <taxon>Nucleocytoviricota</taxon>
        <taxon>Megaviricetes</taxon>
        <taxon>Imitervirales</taxon>
        <taxon>Mimiviridae</taxon>
        <taxon>Megamimivirinae</taxon>
        <taxon>Mimivirus</taxon>
    </lineage>
</organism>
<name>A0A1E1EUG9_9VIRU</name>
<evidence type="ECO:0000313" key="2">
    <source>
        <dbReference type="EMBL" id="BAV62879.1"/>
    </source>
</evidence>
<dbReference type="EMBL" id="AP017645">
    <property type="protein sequence ID" value="BAV62879.1"/>
    <property type="molecule type" value="Genomic_DNA"/>
</dbReference>
<dbReference type="InterPro" id="IPR023214">
    <property type="entry name" value="HAD_sf"/>
</dbReference>
<reference evidence="3 4" key="1">
    <citation type="submission" date="2016-09" db="EMBL/GenBank/DDBJ databases">
        <title>Nearly complete genome sequences of 2 Mimiviridae isolates, Mimivirus shirakomae and Mimivirus kasaii from Japanese pond and river mouth.</title>
        <authorList>
            <person name="Takemura M."/>
            <person name="Mikami T."/>
            <person name="Murono S."/>
        </authorList>
    </citation>
    <scope>NUCLEOTIDE SEQUENCE [LARGE SCALE GENOMIC DNA]</scope>
    <source>
        <strain evidence="1 4">Mimivirus kasaii</strain>
        <strain evidence="2 3">Mimivirus shirakomae</strain>
    </source>
</reference>
<dbReference type="GO" id="GO:0008253">
    <property type="term" value="F:5'-nucleotidase activity"/>
    <property type="evidence" value="ECO:0007669"/>
    <property type="project" value="InterPro"/>
</dbReference>
<evidence type="ECO:0000313" key="1">
    <source>
        <dbReference type="EMBL" id="BAV61893.1"/>
    </source>
</evidence>
<dbReference type="PANTHER" id="PTHR16504">
    <property type="entry name" value="5'(3')-DEOXYRIBONUCLEOTIDASE"/>
    <property type="match status" value="1"/>
</dbReference>
<accession>A0A1E1EUG9</accession>
<dbReference type="Proteomes" id="UP000241484">
    <property type="component" value="Segment"/>
</dbReference>
<dbReference type="Pfam" id="PF06941">
    <property type="entry name" value="NT5C"/>
    <property type="match status" value="1"/>
</dbReference>
<evidence type="ECO:0000313" key="3">
    <source>
        <dbReference type="Proteomes" id="UP000240366"/>
    </source>
</evidence>
<dbReference type="SUPFAM" id="SSF56784">
    <property type="entry name" value="HAD-like"/>
    <property type="match status" value="1"/>
</dbReference>
<dbReference type="InterPro" id="IPR010708">
    <property type="entry name" value="5'(3')-deoxyribonucleotidase"/>
</dbReference>
<dbReference type="InterPro" id="IPR036412">
    <property type="entry name" value="HAD-like_sf"/>
</dbReference>
<dbReference type="Proteomes" id="UP000240366">
    <property type="component" value="Segment"/>
</dbReference>
<proteinExistence type="predicted"/>
<dbReference type="GO" id="GO:0009223">
    <property type="term" value="P:pyrimidine deoxyribonucleotide catabolic process"/>
    <property type="evidence" value="ECO:0007669"/>
    <property type="project" value="TreeGrafter"/>
</dbReference>